<accession>A0ACB9X7Q7</accession>
<evidence type="ECO:0000313" key="2">
    <source>
        <dbReference type="Proteomes" id="UP001057452"/>
    </source>
</evidence>
<comment type="caution">
    <text evidence="1">The sequence shown here is derived from an EMBL/GenBank/DDBJ whole genome shotgun (WGS) entry which is preliminary data.</text>
</comment>
<protein>
    <submittedName>
        <fullName evidence="1">Uncharacterized protein</fullName>
    </submittedName>
</protein>
<dbReference type="Proteomes" id="UP001057452">
    <property type="component" value="Chromosome 8"/>
</dbReference>
<proteinExistence type="predicted"/>
<reference evidence="1" key="1">
    <citation type="submission" date="2022-05" db="EMBL/GenBank/DDBJ databases">
        <title>Chromosome-level genome of Chaenocephalus aceratus.</title>
        <authorList>
            <person name="Park H."/>
        </authorList>
    </citation>
    <scope>NUCLEOTIDE SEQUENCE</scope>
    <source>
        <strain evidence="1">KU_202001</strain>
    </source>
</reference>
<sequence length="291" mass="33032">MATVRRSVLCSSCEKTFNRSVICNEYLIQLNRPIQCVCGCVLCTLCYREQEGCRAHNVSSQRGTVITTVSALASCPELENQGDWDLLLEPNDQFKTEREVNGDVRLVTNEEQAPDLEKLKTAYETLMAEKDSMSFKYWANEVMPLEMAHRYVCIPHLQGFWDHVLVGKCPPPDTDEMIAPDDHLPKLFNVSLGPYRFHWCCFVLKKQIVLAMWCTSGPRPKVLSLVDISLRKHTASPEFRSIVTYLSRWVTAQYVRPRGRQLKVVLDCKPSEGASLVHAVASLASKCEMKT</sequence>
<gene>
    <name evidence="1" type="ORF">KUCAC02_007735</name>
</gene>
<organism evidence="1 2">
    <name type="scientific">Chaenocephalus aceratus</name>
    <name type="common">Blackfin icefish</name>
    <name type="synonym">Chaenichthys aceratus</name>
    <dbReference type="NCBI Taxonomy" id="36190"/>
    <lineage>
        <taxon>Eukaryota</taxon>
        <taxon>Metazoa</taxon>
        <taxon>Chordata</taxon>
        <taxon>Craniata</taxon>
        <taxon>Vertebrata</taxon>
        <taxon>Euteleostomi</taxon>
        <taxon>Actinopterygii</taxon>
        <taxon>Neopterygii</taxon>
        <taxon>Teleostei</taxon>
        <taxon>Neoteleostei</taxon>
        <taxon>Acanthomorphata</taxon>
        <taxon>Eupercaria</taxon>
        <taxon>Perciformes</taxon>
        <taxon>Notothenioidei</taxon>
        <taxon>Channichthyidae</taxon>
        <taxon>Chaenocephalus</taxon>
    </lineage>
</organism>
<dbReference type="EMBL" id="CM043792">
    <property type="protein sequence ID" value="KAI4822176.1"/>
    <property type="molecule type" value="Genomic_DNA"/>
</dbReference>
<keyword evidence="2" id="KW-1185">Reference proteome</keyword>
<name>A0ACB9X7Q7_CHAAC</name>
<evidence type="ECO:0000313" key="1">
    <source>
        <dbReference type="EMBL" id="KAI4822176.1"/>
    </source>
</evidence>